<dbReference type="AlphaFoldDB" id="A0AAV9MVT0"/>
<dbReference type="EMBL" id="JAVRRD010000046">
    <property type="protein sequence ID" value="KAK5044626.1"/>
    <property type="molecule type" value="Genomic_DNA"/>
</dbReference>
<proteinExistence type="predicted"/>
<dbReference type="RefSeq" id="XP_064700282.1">
    <property type="nucleotide sequence ID" value="XM_064854175.1"/>
</dbReference>
<protein>
    <submittedName>
        <fullName evidence="1">Uncharacterized protein</fullName>
    </submittedName>
</protein>
<sequence>MIALEQQAEREVLMSRLRDVWNNGDLDCCASLHAFASAAAIFETLPEATISLSVMKQPLSEAKWFTHRDPTLGSLFSCLALFETGSIDIQPDDLKEVMAMSAGNSLFMAEYIFNDPRDDPGIPVRRTIGSIGKPGVSFLLSAQGLDSLSPDYSTWKSVQYAPFDGSIENNFDHTTLHLTLTGDEQPLNIGQTGYHDKEVFLLEAVVRAYDKSRWVADLDLNLRPNPLVHKLLATGECAHDEHERDDYAAFQPLTSIDSWDELLDPPPNTGIVRARANWLARQAVAAFALQQSIPLIVASESICWRCVAQVMNFGLVLDGPNWLIIC</sequence>
<dbReference type="GeneID" id="89978796"/>
<evidence type="ECO:0000313" key="1">
    <source>
        <dbReference type="EMBL" id="KAK5044626.1"/>
    </source>
</evidence>
<name>A0AAV9MVT0_9EURO</name>
<organism evidence="1 2">
    <name type="scientific">Exophiala bonariae</name>
    <dbReference type="NCBI Taxonomy" id="1690606"/>
    <lineage>
        <taxon>Eukaryota</taxon>
        <taxon>Fungi</taxon>
        <taxon>Dikarya</taxon>
        <taxon>Ascomycota</taxon>
        <taxon>Pezizomycotina</taxon>
        <taxon>Eurotiomycetes</taxon>
        <taxon>Chaetothyriomycetidae</taxon>
        <taxon>Chaetothyriales</taxon>
        <taxon>Herpotrichiellaceae</taxon>
        <taxon>Exophiala</taxon>
    </lineage>
</organism>
<accession>A0AAV9MVT0</accession>
<comment type="caution">
    <text evidence="1">The sequence shown here is derived from an EMBL/GenBank/DDBJ whole genome shotgun (WGS) entry which is preliminary data.</text>
</comment>
<dbReference type="Proteomes" id="UP001358417">
    <property type="component" value="Unassembled WGS sequence"/>
</dbReference>
<evidence type="ECO:0000313" key="2">
    <source>
        <dbReference type="Proteomes" id="UP001358417"/>
    </source>
</evidence>
<reference evidence="1 2" key="1">
    <citation type="submission" date="2023-08" db="EMBL/GenBank/DDBJ databases">
        <title>Black Yeasts Isolated from many extreme environments.</title>
        <authorList>
            <person name="Coleine C."/>
            <person name="Stajich J.E."/>
            <person name="Selbmann L."/>
        </authorList>
    </citation>
    <scope>NUCLEOTIDE SEQUENCE [LARGE SCALE GENOMIC DNA]</scope>
    <source>
        <strain evidence="1 2">CCFEE 5792</strain>
    </source>
</reference>
<keyword evidence="2" id="KW-1185">Reference proteome</keyword>
<gene>
    <name evidence="1" type="ORF">LTR84_010640</name>
</gene>